<sequence length="470" mass="51679">MKISRPRANLLPVHDPVRPGRVKFVYCSNSHVRFTLIGSRDLSFARSRIHSILDYLLAVRLIASHQGEPGSIPSRASPGFSQVGIVPDDAAGRRVFSLLASQQCEPGSIPGRFTPDFCKWESWQAIPLVGGFSRDLPFSTAPSLRRCSIPQSPSSALNTSLVASAKIPSFASCSTVMRPISTSCAESRGDRKSAEGKYFRFLRPRECLGDDQTSFKPLPCQHKLKGERTAEVRIVTRNQNRDSSRVAKGPRSGYIGGNATPEIIPLGPLWLWPSAVEGKNAEGLWARGTCWPTTAHYELTVCARITKGIARGFPLVRIVPDNAVGRRVFSEVSRFPKSLHSDAAPLPPCFALIGFQDPDVKSRPDLFTLHSGYAIIVFGGRGRVVPVVDRVLARLQGIIDWGSFHPQLASDSKMRREINLTRITFLYLLTGAEQCSSFAITNVKPDDEGQSALWTEQRGTRNFIRSSPLG</sequence>
<comment type="caution">
    <text evidence="1">The sequence shown here is derived from an EMBL/GenBank/DDBJ whole genome shotgun (WGS) entry which is preliminary data.</text>
</comment>
<evidence type="ECO:0000313" key="2">
    <source>
        <dbReference type="Proteomes" id="UP001159363"/>
    </source>
</evidence>
<dbReference type="Proteomes" id="UP001159363">
    <property type="component" value="Chromosome 14"/>
</dbReference>
<evidence type="ECO:0000313" key="1">
    <source>
        <dbReference type="EMBL" id="KAJ8867775.1"/>
    </source>
</evidence>
<accession>A0ABQ9G5P9</accession>
<name>A0ABQ9G5P9_9NEOP</name>
<protein>
    <submittedName>
        <fullName evidence="1">Uncharacterized protein</fullName>
    </submittedName>
</protein>
<reference evidence="1 2" key="1">
    <citation type="submission" date="2023-02" db="EMBL/GenBank/DDBJ databases">
        <title>LHISI_Scaffold_Assembly.</title>
        <authorList>
            <person name="Stuart O.P."/>
            <person name="Cleave R."/>
            <person name="Magrath M.J.L."/>
            <person name="Mikheyev A.S."/>
        </authorList>
    </citation>
    <scope>NUCLEOTIDE SEQUENCE [LARGE SCALE GENOMIC DNA]</scope>
    <source>
        <strain evidence="1">Daus_M_001</strain>
        <tissue evidence="1">Leg muscle</tissue>
    </source>
</reference>
<gene>
    <name evidence="1" type="ORF">PR048_031578</name>
</gene>
<proteinExistence type="predicted"/>
<organism evidence="1 2">
    <name type="scientific">Dryococelus australis</name>
    <dbReference type="NCBI Taxonomy" id="614101"/>
    <lineage>
        <taxon>Eukaryota</taxon>
        <taxon>Metazoa</taxon>
        <taxon>Ecdysozoa</taxon>
        <taxon>Arthropoda</taxon>
        <taxon>Hexapoda</taxon>
        <taxon>Insecta</taxon>
        <taxon>Pterygota</taxon>
        <taxon>Neoptera</taxon>
        <taxon>Polyneoptera</taxon>
        <taxon>Phasmatodea</taxon>
        <taxon>Verophasmatodea</taxon>
        <taxon>Anareolatae</taxon>
        <taxon>Phasmatidae</taxon>
        <taxon>Eurycanthinae</taxon>
        <taxon>Dryococelus</taxon>
    </lineage>
</organism>
<keyword evidence="2" id="KW-1185">Reference proteome</keyword>
<dbReference type="EMBL" id="JARBHB010000015">
    <property type="protein sequence ID" value="KAJ8867775.1"/>
    <property type="molecule type" value="Genomic_DNA"/>
</dbReference>